<name>A0A2M4DLV2_ANODA</name>
<dbReference type="AlphaFoldDB" id="A0A2M4DLV2"/>
<evidence type="ECO:0000313" key="2">
    <source>
        <dbReference type="EMBL" id="MBW78546.1"/>
    </source>
</evidence>
<accession>A0A2M4DLV2</accession>
<dbReference type="EMBL" id="GGFL01014368">
    <property type="protein sequence ID" value="MBW78546.1"/>
    <property type="molecule type" value="Transcribed_RNA"/>
</dbReference>
<organism evidence="2">
    <name type="scientific">Anopheles darlingi</name>
    <name type="common">Mosquito</name>
    <dbReference type="NCBI Taxonomy" id="43151"/>
    <lineage>
        <taxon>Eukaryota</taxon>
        <taxon>Metazoa</taxon>
        <taxon>Ecdysozoa</taxon>
        <taxon>Arthropoda</taxon>
        <taxon>Hexapoda</taxon>
        <taxon>Insecta</taxon>
        <taxon>Pterygota</taxon>
        <taxon>Neoptera</taxon>
        <taxon>Endopterygota</taxon>
        <taxon>Diptera</taxon>
        <taxon>Nematocera</taxon>
        <taxon>Culicoidea</taxon>
        <taxon>Culicidae</taxon>
        <taxon>Anophelinae</taxon>
        <taxon>Anopheles</taxon>
    </lineage>
</organism>
<reference evidence="2" key="1">
    <citation type="submission" date="2018-01" db="EMBL/GenBank/DDBJ databases">
        <title>An insight into the sialome of Amazonian anophelines.</title>
        <authorList>
            <person name="Ribeiro J.M."/>
            <person name="Scarpassa V."/>
            <person name="Calvo E."/>
        </authorList>
    </citation>
    <scope>NUCLEOTIDE SEQUENCE</scope>
</reference>
<evidence type="ECO:0000256" key="1">
    <source>
        <dbReference type="SAM" id="SignalP"/>
    </source>
</evidence>
<protein>
    <submittedName>
        <fullName evidence="2">Putative secreted protein</fullName>
    </submittedName>
</protein>
<feature type="chain" id="PRO_5014876145" evidence="1">
    <location>
        <begin position="28"/>
        <end position="82"/>
    </location>
</feature>
<sequence length="82" mass="9035">MVAAFRLNNMHKAIIIMITFMCQLSRAEREKRTSAKGPLAFRTVGRKPRGSHLTAAVSSGSTGGIREVGERLFVPFCVFLLP</sequence>
<feature type="signal peptide" evidence="1">
    <location>
        <begin position="1"/>
        <end position="27"/>
    </location>
</feature>
<keyword evidence="1" id="KW-0732">Signal</keyword>
<proteinExistence type="predicted"/>